<evidence type="ECO:0000259" key="6">
    <source>
        <dbReference type="PROSITE" id="PS50240"/>
    </source>
</evidence>
<evidence type="ECO:0000259" key="5">
    <source>
        <dbReference type="PROSITE" id="PS50038"/>
    </source>
</evidence>
<feature type="compositionally biased region" description="Polar residues" evidence="3">
    <location>
        <begin position="542"/>
        <end position="551"/>
    </location>
</feature>
<feature type="compositionally biased region" description="Low complexity" evidence="3">
    <location>
        <begin position="958"/>
        <end position="984"/>
    </location>
</feature>
<dbReference type="Pfam" id="PF00089">
    <property type="entry name" value="Trypsin"/>
    <property type="match status" value="1"/>
</dbReference>
<feature type="domain" description="CUB" evidence="4">
    <location>
        <begin position="186"/>
        <end position="298"/>
    </location>
</feature>
<comment type="caution">
    <text evidence="7">The sequence shown here is derived from an EMBL/GenBank/DDBJ whole genome shotgun (WGS) entry which is preliminary data.</text>
</comment>
<dbReference type="SMART" id="SM00042">
    <property type="entry name" value="CUB"/>
    <property type="match status" value="1"/>
</dbReference>
<dbReference type="SMART" id="SM00020">
    <property type="entry name" value="Tryp_SPc"/>
    <property type="match status" value="1"/>
</dbReference>
<evidence type="ECO:0000256" key="1">
    <source>
        <dbReference type="ARBA" id="ARBA00023157"/>
    </source>
</evidence>
<dbReference type="PROSITE" id="PS50038">
    <property type="entry name" value="FZ"/>
    <property type="match status" value="1"/>
</dbReference>
<protein>
    <submittedName>
        <fullName evidence="7">Plasma kallikrein</fullName>
    </submittedName>
</protein>
<evidence type="ECO:0000313" key="8">
    <source>
        <dbReference type="Proteomes" id="UP001152320"/>
    </source>
</evidence>
<dbReference type="GO" id="GO:0004252">
    <property type="term" value="F:serine-type endopeptidase activity"/>
    <property type="evidence" value="ECO:0007669"/>
    <property type="project" value="InterPro"/>
</dbReference>
<evidence type="ECO:0000256" key="3">
    <source>
        <dbReference type="SAM" id="MobiDB-lite"/>
    </source>
</evidence>
<dbReference type="CDD" id="cd00041">
    <property type="entry name" value="CUB"/>
    <property type="match status" value="1"/>
</dbReference>
<feature type="region of interest" description="Disordered" evidence="3">
    <location>
        <begin position="1283"/>
        <end position="1365"/>
    </location>
</feature>
<feature type="compositionally biased region" description="Polar residues" evidence="3">
    <location>
        <begin position="1343"/>
        <end position="1365"/>
    </location>
</feature>
<feature type="region of interest" description="Disordered" evidence="3">
    <location>
        <begin position="958"/>
        <end position="1005"/>
    </location>
</feature>
<feature type="compositionally biased region" description="Polar residues" evidence="3">
    <location>
        <begin position="985"/>
        <end position="994"/>
    </location>
</feature>
<feature type="domain" description="FZ" evidence="5">
    <location>
        <begin position="1428"/>
        <end position="1601"/>
    </location>
</feature>
<dbReference type="GO" id="GO:0006508">
    <property type="term" value="P:proteolysis"/>
    <property type="evidence" value="ECO:0007669"/>
    <property type="project" value="InterPro"/>
</dbReference>
<evidence type="ECO:0000256" key="2">
    <source>
        <dbReference type="PROSITE-ProRule" id="PRU00090"/>
    </source>
</evidence>
<evidence type="ECO:0000259" key="4">
    <source>
        <dbReference type="PROSITE" id="PS01180"/>
    </source>
</evidence>
<comment type="caution">
    <text evidence="2">Lacks conserved residue(s) required for the propagation of feature annotation.</text>
</comment>
<feature type="compositionally biased region" description="Low complexity" evidence="3">
    <location>
        <begin position="1284"/>
        <end position="1342"/>
    </location>
</feature>
<feature type="compositionally biased region" description="Low complexity" evidence="3">
    <location>
        <begin position="995"/>
        <end position="1005"/>
    </location>
</feature>
<dbReference type="EMBL" id="JAIZAY010000022">
    <property type="protein sequence ID" value="KAJ8020883.1"/>
    <property type="molecule type" value="Genomic_DNA"/>
</dbReference>
<dbReference type="PANTHER" id="PTHR24252:SF7">
    <property type="entry name" value="HYALIN"/>
    <property type="match status" value="1"/>
</dbReference>
<dbReference type="InterPro" id="IPR020067">
    <property type="entry name" value="Frizzled_dom"/>
</dbReference>
<keyword evidence="8" id="KW-1185">Reference proteome</keyword>
<organism evidence="7 8">
    <name type="scientific">Holothuria leucospilota</name>
    <name type="common">Black long sea cucumber</name>
    <name type="synonym">Mertensiothuria leucospilota</name>
    <dbReference type="NCBI Taxonomy" id="206669"/>
    <lineage>
        <taxon>Eukaryota</taxon>
        <taxon>Metazoa</taxon>
        <taxon>Echinodermata</taxon>
        <taxon>Eleutherozoa</taxon>
        <taxon>Echinozoa</taxon>
        <taxon>Holothuroidea</taxon>
        <taxon>Aspidochirotacea</taxon>
        <taxon>Aspidochirotida</taxon>
        <taxon>Holothuriidae</taxon>
        <taxon>Holothuria</taxon>
    </lineage>
</organism>
<dbReference type="PROSITE" id="PS01180">
    <property type="entry name" value="CUB"/>
    <property type="match status" value="1"/>
</dbReference>
<proteinExistence type="predicted"/>
<dbReference type="SUPFAM" id="SSF49854">
    <property type="entry name" value="Spermadhesin, CUB domain"/>
    <property type="match status" value="1"/>
</dbReference>
<dbReference type="SUPFAM" id="SSF50494">
    <property type="entry name" value="Trypsin-like serine proteases"/>
    <property type="match status" value="1"/>
</dbReference>
<feature type="region of interest" description="Disordered" evidence="3">
    <location>
        <begin position="542"/>
        <end position="586"/>
    </location>
</feature>
<feature type="domain" description="Peptidase S1" evidence="6">
    <location>
        <begin position="27"/>
        <end position="283"/>
    </location>
</feature>
<dbReference type="Gene3D" id="2.60.120.290">
    <property type="entry name" value="Spermadhesin, CUB domain"/>
    <property type="match status" value="1"/>
</dbReference>
<dbReference type="PROSITE" id="PS00134">
    <property type="entry name" value="TRYPSIN_HIS"/>
    <property type="match status" value="1"/>
</dbReference>
<feature type="compositionally biased region" description="Low complexity" evidence="3">
    <location>
        <begin position="552"/>
        <end position="586"/>
    </location>
</feature>
<dbReference type="InterPro" id="IPR035914">
    <property type="entry name" value="Sperma_CUB_dom_sf"/>
</dbReference>
<gene>
    <name evidence="7" type="ORF">HOLleu_40593</name>
</gene>
<dbReference type="Proteomes" id="UP001152320">
    <property type="component" value="Chromosome 22"/>
</dbReference>
<dbReference type="PANTHER" id="PTHR24252">
    <property type="entry name" value="ACROSIN-RELATED"/>
    <property type="match status" value="1"/>
</dbReference>
<name>A0A9Q1BCZ1_HOLLE</name>
<dbReference type="Pfam" id="PF00431">
    <property type="entry name" value="CUB"/>
    <property type="match status" value="1"/>
</dbReference>
<feature type="region of interest" description="Disordered" evidence="3">
    <location>
        <begin position="602"/>
        <end position="622"/>
    </location>
</feature>
<evidence type="ECO:0000313" key="7">
    <source>
        <dbReference type="EMBL" id="KAJ8020883.1"/>
    </source>
</evidence>
<dbReference type="FunFam" id="2.60.120.290:FF:000056">
    <property type="entry name" value="C-type LECtin"/>
    <property type="match status" value="1"/>
</dbReference>
<dbReference type="Gene3D" id="2.40.10.10">
    <property type="entry name" value="Trypsin-like serine proteases"/>
    <property type="match status" value="2"/>
</dbReference>
<dbReference type="FunFam" id="2.40.10.10:FF:000068">
    <property type="entry name" value="transmembrane protease serine 2"/>
    <property type="match status" value="1"/>
</dbReference>
<dbReference type="InterPro" id="IPR036790">
    <property type="entry name" value="Frizzled_dom_sf"/>
</dbReference>
<dbReference type="InterPro" id="IPR001254">
    <property type="entry name" value="Trypsin_dom"/>
</dbReference>
<dbReference type="Gene3D" id="1.10.2000.10">
    <property type="entry name" value="Frizzled cysteine-rich domain"/>
    <property type="match status" value="4"/>
</dbReference>
<dbReference type="InterPro" id="IPR000859">
    <property type="entry name" value="CUB_dom"/>
</dbReference>
<dbReference type="InterPro" id="IPR009003">
    <property type="entry name" value="Peptidase_S1_PA"/>
</dbReference>
<sequence length="1601" mass="172897">MIINFTKVVPQPATGDDICGTVVTSRIVGGSDASLGRYPWQGYLVAKNVLCGCSLIDNEWAVTAAHCLDATSQVYLDGVAFGTINLDAPGNSTVFTTVERIIVHPGYNAHTFENDIALLHFTNPGDSGGPLACQRTDGRFSLVGVSSFFNPVNDSCGEFSSGFARVSKYNDFLRSALSNQGPDPICNQHFDLQSEPVLLRSPNFPEEYNNTLNCEWTASAPQGYNIIAKIRSFTTEEGYDFILIGSGPDPSNRSTAFIRESGSLPPGSRLFPTSELWINFASDGGVVSPGFEIELFAVNEETASTIPPNVIPVDGLCENYLEYEFAQADTKFEMPVQLSPKDASESIINSGLCESIPAMCSLFYPPLASSNVTLCREACSLVFKNCEIAVPFFINFNSRSCTEFPLKGNSGSYTCIEAPPSSIPVTGVCSEYLDYQFAEPMPLLEMVVDISPEIPTTSVVNSGLCAEELLPAMCSLFFPPLLSSNMTLCQETCGQIFQDCDIALAFFIETTPSVCIDLPRRTESDNFTCIEGEIIKTTIGASTARTTHSSKSPVTTQETTTPVTTMKETTKATSQDKISTTTASASTASTRPLFTSQVTTPETTTPVTTMKETTKATSQVPPSPVPVTGVCAEYLDYEFAQPMPLLELAVDISAEIATVSVVNSGLCPHELLPAMCSLFFPPLLSSNMTLCQERCSQIFQDCGIALAFFRETLPSICTDFPQKTDSGNLTCIGGYLNYQFAEPMPLFELVVDVSQDIPAMSVVNSGLCAEELLPAMCSLFFPPLNSSRTTLCREDCNQIFQDCSIALAFFREFPQSTCMDLPPSAKSGNLACVGAPSPTPEGSRVVGPCQDYLEYQFSQPQPLFEVVLGLTPLLSTTSIFNSDLCEDSLSAMCSLFFPPLPISNYTLCRETCNQIFIDCQVAVAFLVDFSPVDCLLFPLSADADANCIGDEGMSTTTVATTQTTPGKTSVVTTSGGSSEQTSQVPSTLAETTDAPTTSFSSTTVVPTPMKTTERVTTKPSDLIPVVGICEAFLPYRFAQPEPVLDLVIGISLDAITATVLNSGLCDVDLLPAMCSLFFPPPPSSNFVLCRDTCRGIFVNCRAAVAFFRDATEVFCLGTPIRTEVEGAACIGDGILTTEETPSLSTKFGTTVSPTTSMYTSLPTPSAATSPASGVPVVGVCQEYLKYDLAEPETLYELVTTLPIDAATRSIEGQGQCEEVMPAVCSLFFPPLPSSGRVLCRESCRQIFTNCQVAVIFFSDFTQQSCSKFPKRANTGDNVCVGALTPAPTTPVVSSTTPEDEGPTTPRPTTTERVTSTQQSQTTIPLETSVVTTTSTTRLPTTEAARSTLPTDTTRPDETSSPTSFTRGVTTTASECYFVPVFCRDVITYEMTSVRPDQNKEKMFQQFQIIFACHVDMKLYACAYLYPPCEPLQSRSLCMERCTEVEDSCGNTNLFGKLDFNCNEFTDAAKGPDGLCRAGFLGSTSEAATTTIELTTFGELSTAQRITPQPTKLVVDNFLDLHFGFPSSCDERYRKLLCSDLYKPCPGSGFGVGFCSDVCEDVERSCQVLFAFFPTLSFPVDCDTLPNSIFDEDLYDEYGLCN</sequence>
<dbReference type="InterPro" id="IPR018114">
    <property type="entry name" value="TRYPSIN_HIS"/>
</dbReference>
<keyword evidence="1" id="KW-1015">Disulfide bond</keyword>
<dbReference type="OrthoDB" id="5565075at2759"/>
<accession>A0A9Q1BCZ1</accession>
<dbReference type="SUPFAM" id="SSF63501">
    <property type="entry name" value="Frizzled cysteine-rich domain"/>
    <property type="match status" value="1"/>
</dbReference>
<reference evidence="7" key="1">
    <citation type="submission" date="2021-10" db="EMBL/GenBank/DDBJ databases">
        <title>Tropical sea cucumber genome reveals ecological adaptation and Cuvierian tubules defense mechanism.</title>
        <authorList>
            <person name="Chen T."/>
        </authorList>
    </citation>
    <scope>NUCLEOTIDE SEQUENCE</scope>
    <source>
        <strain evidence="7">Nanhai2018</strain>
        <tissue evidence="7">Muscle</tissue>
    </source>
</reference>
<dbReference type="PROSITE" id="PS50240">
    <property type="entry name" value="TRYPSIN_DOM"/>
    <property type="match status" value="1"/>
</dbReference>
<dbReference type="InterPro" id="IPR043504">
    <property type="entry name" value="Peptidase_S1_PA_chymotrypsin"/>
</dbReference>